<organism evidence="1 2">
    <name type="scientific">Klebsiella pneumoniae</name>
    <dbReference type="NCBI Taxonomy" id="573"/>
    <lineage>
        <taxon>Bacteria</taxon>
        <taxon>Pseudomonadati</taxon>
        <taxon>Pseudomonadota</taxon>
        <taxon>Gammaproteobacteria</taxon>
        <taxon>Enterobacterales</taxon>
        <taxon>Enterobacteriaceae</taxon>
        <taxon>Klebsiella/Raoultella group</taxon>
        <taxon>Klebsiella</taxon>
        <taxon>Klebsiella pneumoniae complex</taxon>
    </lineage>
</organism>
<proteinExistence type="predicted"/>
<dbReference type="RefSeq" id="WP_042921079.1">
    <property type="nucleotide sequence ID" value="NZ_BFCX01000024.1"/>
</dbReference>
<comment type="caution">
    <text evidence="1">The sequence shown here is derived from an EMBL/GenBank/DDBJ whole genome shotgun (WGS) entry which is preliminary data.</text>
</comment>
<reference evidence="1 2" key="1">
    <citation type="submission" date="2018-08" db="EMBL/GenBank/DDBJ databases">
        <authorList>
            <consortium name="Pathogen Informatics"/>
        </authorList>
    </citation>
    <scope>NUCLEOTIDE SEQUENCE [LARGE SCALE GENOMIC DNA]</scope>
    <source>
        <strain evidence="1 2">EuSCAPE_GR114</strain>
    </source>
</reference>
<accession>A0ABD7NLM1</accession>
<sequence>MTDALTKEKIIDAMRGSIEGFAFLIVDSLEFELKRQLTDAEQQEVSTVVEQLVLTFPEPCPRCGVTSTRPNGEHYCHAKATTQENN</sequence>
<evidence type="ECO:0000313" key="1">
    <source>
        <dbReference type="EMBL" id="SVS24995.1"/>
    </source>
</evidence>
<dbReference type="AlphaFoldDB" id="A0ABD7NLM1"/>
<dbReference type="EMBL" id="UIXM01000003">
    <property type="protein sequence ID" value="SVS24995.1"/>
    <property type="molecule type" value="Genomic_DNA"/>
</dbReference>
<protein>
    <submittedName>
        <fullName evidence="1">Uncharacterized protein</fullName>
    </submittedName>
</protein>
<dbReference type="Proteomes" id="UP000259497">
    <property type="component" value="Unassembled WGS sequence"/>
</dbReference>
<name>A0ABD7NLM1_KLEPN</name>
<gene>
    <name evidence="1" type="ORF">SAMEA3649733_01667</name>
</gene>
<evidence type="ECO:0000313" key="2">
    <source>
        <dbReference type="Proteomes" id="UP000259497"/>
    </source>
</evidence>